<feature type="compositionally biased region" description="Low complexity" evidence="1">
    <location>
        <begin position="139"/>
        <end position="167"/>
    </location>
</feature>
<dbReference type="AlphaFoldDB" id="A0A9P5LAD2"/>
<protein>
    <submittedName>
        <fullName evidence="2">Uncharacterized protein</fullName>
    </submittedName>
</protein>
<dbReference type="EMBL" id="JAANBB010000555">
    <property type="protein sequence ID" value="KAF7539602.1"/>
    <property type="molecule type" value="Genomic_DNA"/>
</dbReference>
<keyword evidence="3" id="KW-1185">Reference proteome</keyword>
<feature type="compositionally biased region" description="Polar residues" evidence="1">
    <location>
        <begin position="340"/>
        <end position="352"/>
    </location>
</feature>
<evidence type="ECO:0000256" key="1">
    <source>
        <dbReference type="SAM" id="MobiDB-lite"/>
    </source>
</evidence>
<gene>
    <name evidence="2" type="ORF">G7Z17_g12400</name>
</gene>
<proteinExistence type="predicted"/>
<feature type="region of interest" description="Disordered" evidence="1">
    <location>
        <begin position="338"/>
        <end position="357"/>
    </location>
</feature>
<evidence type="ECO:0000313" key="3">
    <source>
        <dbReference type="Proteomes" id="UP000722485"/>
    </source>
</evidence>
<evidence type="ECO:0000313" key="2">
    <source>
        <dbReference type="EMBL" id="KAF7539602.1"/>
    </source>
</evidence>
<reference evidence="2" key="1">
    <citation type="submission" date="2020-03" db="EMBL/GenBank/DDBJ databases">
        <title>Draft Genome Sequence of Cylindrodendrum hubeiense.</title>
        <authorList>
            <person name="Buettner E."/>
            <person name="Kellner H."/>
        </authorList>
    </citation>
    <scope>NUCLEOTIDE SEQUENCE</scope>
    <source>
        <strain evidence="2">IHI 201604</strain>
    </source>
</reference>
<dbReference type="Proteomes" id="UP000722485">
    <property type="component" value="Unassembled WGS sequence"/>
</dbReference>
<comment type="caution">
    <text evidence="2">The sequence shown here is derived from an EMBL/GenBank/DDBJ whole genome shotgun (WGS) entry which is preliminary data.</text>
</comment>
<name>A0A9P5LAD2_9HYPO</name>
<dbReference type="OrthoDB" id="5104599at2759"/>
<accession>A0A9P5LAD2</accession>
<feature type="region of interest" description="Disordered" evidence="1">
    <location>
        <begin position="139"/>
        <end position="168"/>
    </location>
</feature>
<sequence>MLASTSCTTTATELITGCFITATATTTGSYCPLITVDPVNYDLGDDDNVYGDLGPTVKTTYSASVIVEKTPYRVSSGYVTIDKTAYSIPPVKSISKTKLAGTSAIIIPSSVGSYISITLTNIKTSSTSYEKATTTVFPSSKTTSSKKTSSKTTSSKSTSSASKTTTSYPTNTAINTGEGYCFVDRSGYLSFSLDEARQGIKSFCSSNYVLDPDNTIGQADAVEEDGYNVVVSAKWAADQSGCDDKDSFTFADDDDSFGDCLDAWNTDFFCEDQHGDAEDSYGGAYVLDSPVGCVLFSLYAYDTSSLALMARPNSGVALLGPPAMNITHMGDEPIWEHGNKTSGSAAWSTSKDTSSDHPKLFSVAEVGKFLNGSSKAA</sequence>
<organism evidence="2 3">
    <name type="scientific">Cylindrodendrum hubeiense</name>
    <dbReference type="NCBI Taxonomy" id="595255"/>
    <lineage>
        <taxon>Eukaryota</taxon>
        <taxon>Fungi</taxon>
        <taxon>Dikarya</taxon>
        <taxon>Ascomycota</taxon>
        <taxon>Pezizomycotina</taxon>
        <taxon>Sordariomycetes</taxon>
        <taxon>Hypocreomycetidae</taxon>
        <taxon>Hypocreales</taxon>
        <taxon>Nectriaceae</taxon>
        <taxon>Cylindrodendrum</taxon>
    </lineage>
</organism>